<sequence>MISCQQYDYIEIACMYHYPVKLTMKSGSVFEGKALDTARNENHQECIKIKTDNSEILLVLDEISTLETAVKNPYFKIISFV</sequence>
<protein>
    <submittedName>
        <fullName evidence="1">Uncharacterized protein</fullName>
    </submittedName>
</protein>
<proteinExistence type="predicted"/>
<dbReference type="InterPro" id="IPR038626">
    <property type="entry name" value="Rof-like_sf"/>
</dbReference>
<accession>A0A7M1B1Q2</accession>
<reference evidence="1 2" key="1">
    <citation type="submission" date="2019-06" db="EMBL/GenBank/DDBJ databases">
        <title>Sulfurimonas gotlandica sp. nov., a chemoautotrophic and psychrotolerant epsilonproteobacterium isolated from a pelagic redoxcline, and an emended description of the genus Sulfurimonas.</title>
        <authorList>
            <person name="Wang S."/>
            <person name="Jiang L."/>
            <person name="Shao Z."/>
        </authorList>
    </citation>
    <scope>NUCLEOTIDE SEQUENCE [LARGE SCALE GENOMIC DNA]</scope>
    <source>
        <strain evidence="1 2">S2-6</strain>
    </source>
</reference>
<dbReference type="AlphaFoldDB" id="A0A7M1B1Q2"/>
<dbReference type="Proteomes" id="UP000593719">
    <property type="component" value="Chromosome"/>
</dbReference>
<dbReference type="Pfam" id="PF07073">
    <property type="entry name" value="ROF"/>
    <property type="match status" value="1"/>
</dbReference>
<dbReference type="InterPro" id="IPR009778">
    <property type="entry name" value="ROF"/>
</dbReference>
<organism evidence="1 2">
    <name type="scientific">Sulfurimonas sediminis</name>
    <dbReference type="NCBI Taxonomy" id="2590020"/>
    <lineage>
        <taxon>Bacteria</taxon>
        <taxon>Pseudomonadati</taxon>
        <taxon>Campylobacterota</taxon>
        <taxon>Epsilonproteobacteria</taxon>
        <taxon>Campylobacterales</taxon>
        <taxon>Sulfurimonadaceae</taxon>
        <taxon>Sulfurimonas</taxon>
    </lineage>
</organism>
<keyword evidence="2" id="KW-1185">Reference proteome</keyword>
<dbReference type="EMBL" id="CP041235">
    <property type="protein sequence ID" value="QOP43570.1"/>
    <property type="molecule type" value="Genomic_DNA"/>
</dbReference>
<evidence type="ECO:0000313" key="1">
    <source>
        <dbReference type="EMBL" id="QOP43570.1"/>
    </source>
</evidence>
<dbReference type="Gene3D" id="2.30.30.400">
    <property type="entry name" value="Rof-like"/>
    <property type="match status" value="1"/>
</dbReference>
<dbReference type="KEGG" id="ssei:FJR45_06225"/>
<gene>
    <name evidence="1" type="ORF">FJR45_06225</name>
</gene>
<evidence type="ECO:0000313" key="2">
    <source>
        <dbReference type="Proteomes" id="UP000593719"/>
    </source>
</evidence>
<dbReference type="SUPFAM" id="SSF101744">
    <property type="entry name" value="Rof/RNase P subunit-like"/>
    <property type="match status" value="1"/>
</dbReference>
<name>A0A7M1B1Q2_9BACT</name>
<dbReference type="InterPro" id="IPR023534">
    <property type="entry name" value="Rof/RNase_P-like"/>
</dbReference>
<dbReference type="RefSeq" id="WP_193151849.1">
    <property type="nucleotide sequence ID" value="NZ_CP041235.1"/>
</dbReference>